<name>A0AAW1WE13_RUBAR</name>
<proteinExistence type="predicted"/>
<evidence type="ECO:0000313" key="2">
    <source>
        <dbReference type="Proteomes" id="UP001457282"/>
    </source>
</evidence>
<reference evidence="1 2" key="1">
    <citation type="journal article" date="2023" name="G3 (Bethesda)">
        <title>A chromosome-length genome assembly and annotation of blackberry (Rubus argutus, cv. 'Hillquist').</title>
        <authorList>
            <person name="Bruna T."/>
            <person name="Aryal R."/>
            <person name="Dudchenko O."/>
            <person name="Sargent D.J."/>
            <person name="Mead D."/>
            <person name="Buti M."/>
            <person name="Cavallini A."/>
            <person name="Hytonen T."/>
            <person name="Andres J."/>
            <person name="Pham M."/>
            <person name="Weisz D."/>
            <person name="Mascagni F."/>
            <person name="Usai G."/>
            <person name="Natali L."/>
            <person name="Bassil N."/>
            <person name="Fernandez G.E."/>
            <person name="Lomsadze A."/>
            <person name="Armour M."/>
            <person name="Olukolu B."/>
            <person name="Poorten T."/>
            <person name="Britton C."/>
            <person name="Davik J."/>
            <person name="Ashrafi H."/>
            <person name="Aiden E.L."/>
            <person name="Borodovsky M."/>
            <person name="Worthington M."/>
        </authorList>
    </citation>
    <scope>NUCLEOTIDE SEQUENCE [LARGE SCALE GENOMIC DNA]</scope>
    <source>
        <strain evidence="1">PI 553951</strain>
    </source>
</reference>
<protein>
    <submittedName>
        <fullName evidence="1">Uncharacterized protein</fullName>
    </submittedName>
</protein>
<sequence length="119" mass="12437">MLQQMSELSVELVEMTAASTGLGGGWARGGLVKLMAAAVWFDWCRQPVEGSLDFSAMAIIGSDGGWVDESSGVCLEKWLRPGCCTRKRGHRGLDGPVLGWEHGVTWSGGGGSGLGKALG</sequence>
<dbReference type="EMBL" id="JBEDUW010000006">
    <property type="protein sequence ID" value="KAK9922076.1"/>
    <property type="molecule type" value="Genomic_DNA"/>
</dbReference>
<accession>A0AAW1WE13</accession>
<dbReference type="Proteomes" id="UP001457282">
    <property type="component" value="Unassembled WGS sequence"/>
</dbReference>
<keyword evidence="2" id="KW-1185">Reference proteome</keyword>
<organism evidence="1 2">
    <name type="scientific">Rubus argutus</name>
    <name type="common">Southern blackberry</name>
    <dbReference type="NCBI Taxonomy" id="59490"/>
    <lineage>
        <taxon>Eukaryota</taxon>
        <taxon>Viridiplantae</taxon>
        <taxon>Streptophyta</taxon>
        <taxon>Embryophyta</taxon>
        <taxon>Tracheophyta</taxon>
        <taxon>Spermatophyta</taxon>
        <taxon>Magnoliopsida</taxon>
        <taxon>eudicotyledons</taxon>
        <taxon>Gunneridae</taxon>
        <taxon>Pentapetalae</taxon>
        <taxon>rosids</taxon>
        <taxon>fabids</taxon>
        <taxon>Rosales</taxon>
        <taxon>Rosaceae</taxon>
        <taxon>Rosoideae</taxon>
        <taxon>Rosoideae incertae sedis</taxon>
        <taxon>Rubus</taxon>
    </lineage>
</organism>
<evidence type="ECO:0000313" key="1">
    <source>
        <dbReference type="EMBL" id="KAK9922076.1"/>
    </source>
</evidence>
<comment type="caution">
    <text evidence="1">The sequence shown here is derived from an EMBL/GenBank/DDBJ whole genome shotgun (WGS) entry which is preliminary data.</text>
</comment>
<gene>
    <name evidence="1" type="ORF">M0R45_030557</name>
</gene>
<dbReference type="AlphaFoldDB" id="A0AAW1WE13"/>